<name>A0A1M7Z3A4_9VIBR</name>
<keyword evidence="2" id="KW-1185">Reference proteome</keyword>
<protein>
    <submittedName>
        <fullName evidence="1">Uncharacterized protein</fullName>
    </submittedName>
</protein>
<gene>
    <name evidence="1" type="ORF">VQ7734_05098</name>
</gene>
<proteinExistence type="predicted"/>
<dbReference type="AlphaFoldDB" id="A0A1M7Z3A4"/>
<dbReference type="Proteomes" id="UP000184600">
    <property type="component" value="Unassembled WGS sequence"/>
</dbReference>
<reference evidence="2" key="1">
    <citation type="submission" date="2016-12" db="EMBL/GenBank/DDBJ databases">
        <authorList>
            <person name="Rodrigo-Torres L."/>
            <person name="Arahal R.D."/>
            <person name="Lucena T."/>
        </authorList>
    </citation>
    <scope>NUCLEOTIDE SEQUENCE [LARGE SCALE GENOMIC DNA]</scope>
</reference>
<evidence type="ECO:0000313" key="2">
    <source>
        <dbReference type="Proteomes" id="UP000184600"/>
    </source>
</evidence>
<sequence>MGIRGGFPGCVGFTDQQIPLPLLGGLMAFIINNHRRQVTRIKVISRHPAKGAFIVVDMIVIVITQLVDPQIIRVNGPQRAASCRGGCDCYGKSGGHINHQEMHSAAAVNTARHIAAGSCAAGTPQTASVPVQYPLWIFRKNNI</sequence>
<evidence type="ECO:0000313" key="1">
    <source>
        <dbReference type="EMBL" id="SHO59314.1"/>
    </source>
</evidence>
<dbReference type="EMBL" id="FRFG01000121">
    <property type="protein sequence ID" value="SHO59314.1"/>
    <property type="molecule type" value="Genomic_DNA"/>
</dbReference>
<organism evidence="1 2">
    <name type="scientific">Vibrio quintilis</name>
    <dbReference type="NCBI Taxonomy" id="1117707"/>
    <lineage>
        <taxon>Bacteria</taxon>
        <taxon>Pseudomonadati</taxon>
        <taxon>Pseudomonadota</taxon>
        <taxon>Gammaproteobacteria</taxon>
        <taxon>Vibrionales</taxon>
        <taxon>Vibrionaceae</taxon>
        <taxon>Vibrio</taxon>
    </lineage>
</organism>
<accession>A0A1M7Z3A4</accession>